<proteinExistence type="predicted"/>
<protein>
    <submittedName>
        <fullName evidence="2">Uncharacterized protein</fullName>
    </submittedName>
</protein>
<name>A0AAU9CV42_9LACO</name>
<dbReference type="EMBL" id="AP026802">
    <property type="protein sequence ID" value="BDR57862.1"/>
    <property type="molecule type" value="Genomic_DNA"/>
</dbReference>
<reference evidence="2 3" key="1">
    <citation type="journal article" date="2023" name="Microbiol. Spectr.">
        <title>Symbiosis of Carpenter Bees with Uncharacterized Lactic Acid Bacteria Showing NAD Auxotrophy.</title>
        <authorList>
            <person name="Kawasaki S."/>
            <person name="Ozawa K."/>
            <person name="Mori T."/>
            <person name="Yamamoto A."/>
            <person name="Ito M."/>
            <person name="Ohkuma M."/>
            <person name="Sakamoto M."/>
            <person name="Matsutani M."/>
        </authorList>
    </citation>
    <scope>NUCLEOTIDE SEQUENCE [LARGE SCALE GENOMIC DNA]</scope>
    <source>
        <strain evidence="2 3">XA3</strain>
    </source>
</reference>
<keyword evidence="1" id="KW-1133">Transmembrane helix</keyword>
<organism evidence="2 3">
    <name type="scientific">Xylocopilactobacillus apicola</name>
    <dbReference type="NCBI Taxonomy" id="2932184"/>
    <lineage>
        <taxon>Bacteria</taxon>
        <taxon>Bacillati</taxon>
        <taxon>Bacillota</taxon>
        <taxon>Bacilli</taxon>
        <taxon>Lactobacillales</taxon>
        <taxon>Lactobacillaceae</taxon>
        <taxon>Xylocopilactobacillus</taxon>
    </lineage>
</organism>
<dbReference type="Proteomes" id="UP001321861">
    <property type="component" value="Chromosome"/>
</dbReference>
<evidence type="ECO:0000256" key="1">
    <source>
        <dbReference type="SAM" id="Phobius"/>
    </source>
</evidence>
<dbReference type="RefSeq" id="WP_317635793.1">
    <property type="nucleotide sequence ID" value="NZ_AP026802.1"/>
</dbReference>
<keyword evidence="1" id="KW-0472">Membrane</keyword>
<feature type="transmembrane region" description="Helical" evidence="1">
    <location>
        <begin position="6"/>
        <end position="25"/>
    </location>
</feature>
<keyword evidence="1" id="KW-0812">Transmembrane</keyword>
<evidence type="ECO:0000313" key="2">
    <source>
        <dbReference type="EMBL" id="BDR57862.1"/>
    </source>
</evidence>
<gene>
    <name evidence="2" type="ORF">XA3_03030</name>
</gene>
<evidence type="ECO:0000313" key="3">
    <source>
        <dbReference type="Proteomes" id="UP001321861"/>
    </source>
</evidence>
<keyword evidence="3" id="KW-1185">Reference proteome</keyword>
<accession>A0AAU9CV42</accession>
<dbReference type="AlphaFoldDB" id="A0AAU9CV42"/>
<sequence>MKLKKIWKIVLAICLAVSVLVIWLWHESGMKKLPNSVDVQQVSDADAKKEIEEYKKKGYKVEEKNGRVKVTPPNE</sequence>
<dbReference type="KEGG" id="xap:XA3_03030"/>